<evidence type="ECO:0000256" key="1">
    <source>
        <dbReference type="ARBA" id="ARBA00022679"/>
    </source>
</evidence>
<dbReference type="SUPFAM" id="SSF52467">
    <property type="entry name" value="DHS-like NAD/FAD-binding domain"/>
    <property type="match status" value="1"/>
</dbReference>
<dbReference type="Proteomes" id="UP000886381">
    <property type="component" value="Unassembled WGS sequence"/>
</dbReference>
<feature type="binding site" evidence="3">
    <location>
        <position position="60"/>
    </location>
    <ligand>
        <name>substrate</name>
    </ligand>
</feature>
<comment type="subcellular location">
    <subcellularLocation>
        <location evidence="3">Cytoplasm</location>
    </subcellularLocation>
</comment>
<feature type="domain" description="Deacetylase sirtuin-type" evidence="5">
    <location>
        <begin position="1"/>
        <end position="234"/>
    </location>
</feature>
<organism evidence="6">
    <name type="scientific">candidate division WOR-3 bacterium</name>
    <dbReference type="NCBI Taxonomy" id="2052148"/>
    <lineage>
        <taxon>Bacteria</taxon>
        <taxon>Bacteria division WOR-3</taxon>
    </lineage>
</organism>
<keyword evidence="3" id="KW-0963">Cytoplasm</keyword>
<dbReference type="GO" id="GO:0005737">
    <property type="term" value="C:cytoplasm"/>
    <property type="evidence" value="ECO:0007669"/>
    <property type="project" value="UniProtKB-SubCell"/>
</dbReference>
<dbReference type="NCBIfam" id="NF001753">
    <property type="entry name" value="PRK00481.1-3"/>
    <property type="match status" value="1"/>
</dbReference>
<dbReference type="EC" id="2.3.1.286" evidence="3"/>
<evidence type="ECO:0000256" key="3">
    <source>
        <dbReference type="HAMAP-Rule" id="MF_01121"/>
    </source>
</evidence>
<keyword evidence="1" id="KW-0808">Transferase</keyword>
<dbReference type="InterPro" id="IPR026591">
    <property type="entry name" value="Sirtuin_cat_small_dom_sf"/>
</dbReference>
<comment type="caution">
    <text evidence="6">The sequence shown here is derived from an EMBL/GenBank/DDBJ whole genome shotgun (WGS) entry which is preliminary data.</text>
</comment>
<dbReference type="PANTHER" id="PTHR11085:SF10">
    <property type="entry name" value="NAD-DEPENDENT PROTEIN DEACYLASE SIRTUIN-5, MITOCHONDRIAL-RELATED"/>
    <property type="match status" value="1"/>
</dbReference>
<dbReference type="GO" id="GO:0036055">
    <property type="term" value="F:protein-succinyllysine desuccinylase activity"/>
    <property type="evidence" value="ECO:0007669"/>
    <property type="project" value="UniProtKB-UniRule"/>
</dbReference>
<evidence type="ECO:0000256" key="4">
    <source>
        <dbReference type="PROSITE-ProRule" id="PRU00236"/>
    </source>
</evidence>
<keyword evidence="2 3" id="KW-0520">NAD</keyword>
<comment type="cofactor">
    <cofactor evidence="3">
        <name>Zn(2+)</name>
        <dbReference type="ChEBI" id="CHEBI:29105"/>
    </cofactor>
    <text evidence="3">Binds 1 zinc ion per subunit.</text>
</comment>
<dbReference type="GO" id="GO:0036054">
    <property type="term" value="F:protein-malonyllysine demalonylase activity"/>
    <property type="evidence" value="ECO:0007669"/>
    <property type="project" value="InterPro"/>
</dbReference>
<protein>
    <recommendedName>
        <fullName evidence="3">NAD-dependent protein deacylase</fullName>
        <ecNumber evidence="3">2.3.1.286</ecNumber>
    </recommendedName>
    <alternativeName>
        <fullName evidence="3">Regulatory protein SIR2 homolog</fullName>
    </alternativeName>
</protein>
<feature type="binding site" evidence="3 4">
    <location>
        <position position="138"/>
    </location>
    <ligand>
        <name>Zn(2+)</name>
        <dbReference type="ChEBI" id="CHEBI:29105"/>
    </ligand>
</feature>
<dbReference type="InterPro" id="IPR050134">
    <property type="entry name" value="NAD-dep_sirtuin_deacylases"/>
</dbReference>
<dbReference type="Gene3D" id="3.40.50.1220">
    <property type="entry name" value="TPP-binding domain"/>
    <property type="match status" value="1"/>
</dbReference>
<dbReference type="CDD" id="cd01412">
    <property type="entry name" value="SIRT5_Af1_CobB"/>
    <property type="match status" value="1"/>
</dbReference>
<feature type="active site" description="Proton acceptor" evidence="3 4">
    <location>
        <position position="108"/>
    </location>
</feature>
<accession>A0A7V0LTH2</accession>
<evidence type="ECO:0000259" key="5">
    <source>
        <dbReference type="PROSITE" id="PS50305"/>
    </source>
</evidence>
<dbReference type="HAMAP" id="MF_01121">
    <property type="entry name" value="Sirtuin_ClassIII"/>
    <property type="match status" value="1"/>
</dbReference>
<dbReference type="InterPro" id="IPR003000">
    <property type="entry name" value="Sirtuin"/>
</dbReference>
<proteinExistence type="inferred from homology"/>
<feature type="binding site" evidence="3 4">
    <location>
        <position position="135"/>
    </location>
    <ligand>
        <name>Zn(2+)</name>
        <dbReference type="ChEBI" id="CHEBI:29105"/>
    </ligand>
</feature>
<dbReference type="PROSITE" id="PS50305">
    <property type="entry name" value="SIRTUIN"/>
    <property type="match status" value="1"/>
</dbReference>
<dbReference type="EMBL" id="DRDR01000012">
    <property type="protein sequence ID" value="HDL59867.1"/>
    <property type="molecule type" value="Genomic_DNA"/>
</dbReference>
<feature type="binding site" evidence="3">
    <location>
        <position position="219"/>
    </location>
    <ligand>
        <name>NAD(+)</name>
        <dbReference type="ChEBI" id="CHEBI:57540"/>
    </ligand>
</feature>
<comment type="domain">
    <text evidence="3">2 residues (Tyr-57 and Arg-60) present in a large hydrophobic pocket are probably involved in substrate specificity. They are important for desuccinylation activity, but dispensable for deacetylation activity.</text>
</comment>
<dbReference type="GO" id="GO:0008270">
    <property type="term" value="F:zinc ion binding"/>
    <property type="evidence" value="ECO:0007669"/>
    <property type="project" value="UniProtKB-UniRule"/>
</dbReference>
<feature type="binding site" evidence="3">
    <location>
        <begin position="90"/>
        <end position="93"/>
    </location>
    <ligand>
        <name>NAD(+)</name>
        <dbReference type="ChEBI" id="CHEBI:57540"/>
    </ligand>
</feature>
<comment type="similarity">
    <text evidence="3">Belongs to the sirtuin family. Class III subfamily.</text>
</comment>
<evidence type="ECO:0000313" key="6">
    <source>
        <dbReference type="EMBL" id="HDL59867.1"/>
    </source>
</evidence>
<reference evidence="6" key="1">
    <citation type="journal article" date="2020" name="mSystems">
        <title>Genome- and Community-Level Interaction Insights into Carbon Utilization and Element Cycling Functions of Hydrothermarchaeota in Hydrothermal Sediment.</title>
        <authorList>
            <person name="Zhou Z."/>
            <person name="Liu Y."/>
            <person name="Xu W."/>
            <person name="Pan J."/>
            <person name="Luo Z.H."/>
            <person name="Li M."/>
        </authorList>
    </citation>
    <scope>NUCLEOTIDE SEQUENCE [LARGE SCALE GENOMIC DNA]</scope>
    <source>
        <strain evidence="6">HyVt-28</strain>
    </source>
</reference>
<feature type="binding site" evidence="3">
    <location>
        <begin position="13"/>
        <end position="32"/>
    </location>
    <ligand>
        <name>NAD(+)</name>
        <dbReference type="ChEBI" id="CHEBI:57540"/>
    </ligand>
</feature>
<dbReference type="InterPro" id="IPR027546">
    <property type="entry name" value="Sirtuin_class_III"/>
</dbReference>
<feature type="binding site" evidence="3">
    <location>
        <position position="57"/>
    </location>
    <ligand>
        <name>substrate</name>
    </ligand>
</feature>
<comment type="catalytic activity">
    <reaction evidence="3">
        <text>N(6)-acetyl-L-lysyl-[protein] + NAD(+) + H2O = 2''-O-acetyl-ADP-D-ribose + nicotinamide + L-lysyl-[protein]</text>
        <dbReference type="Rhea" id="RHEA:43636"/>
        <dbReference type="Rhea" id="RHEA-COMP:9752"/>
        <dbReference type="Rhea" id="RHEA-COMP:10731"/>
        <dbReference type="ChEBI" id="CHEBI:15377"/>
        <dbReference type="ChEBI" id="CHEBI:17154"/>
        <dbReference type="ChEBI" id="CHEBI:29969"/>
        <dbReference type="ChEBI" id="CHEBI:57540"/>
        <dbReference type="ChEBI" id="CHEBI:61930"/>
        <dbReference type="ChEBI" id="CHEBI:83767"/>
        <dbReference type="EC" id="2.3.1.286"/>
    </reaction>
</comment>
<feature type="binding site" evidence="3 4">
    <location>
        <position position="119"/>
    </location>
    <ligand>
        <name>Zn(2+)</name>
        <dbReference type="ChEBI" id="CHEBI:29105"/>
    </ligand>
</feature>
<name>A0A7V0LTH2_UNCW3</name>
<dbReference type="AlphaFoldDB" id="A0A7V0LTH2"/>
<dbReference type="Pfam" id="PF02146">
    <property type="entry name" value="SIR2"/>
    <property type="match status" value="1"/>
</dbReference>
<comment type="catalytic activity">
    <reaction evidence="3">
        <text>N(6)-succinyl-L-lysyl-[protein] + NAD(+) + H2O = 2''-O-succinyl-ADP-D-ribose + nicotinamide + L-lysyl-[protein]</text>
        <dbReference type="Rhea" id="RHEA:47668"/>
        <dbReference type="Rhea" id="RHEA-COMP:9752"/>
        <dbReference type="Rhea" id="RHEA-COMP:11877"/>
        <dbReference type="ChEBI" id="CHEBI:15377"/>
        <dbReference type="ChEBI" id="CHEBI:17154"/>
        <dbReference type="ChEBI" id="CHEBI:29969"/>
        <dbReference type="ChEBI" id="CHEBI:57540"/>
        <dbReference type="ChEBI" id="CHEBI:87830"/>
        <dbReference type="ChEBI" id="CHEBI:87832"/>
    </reaction>
</comment>
<gene>
    <name evidence="3" type="primary">cobB</name>
    <name evidence="6" type="ORF">ENH14_00245</name>
</gene>
<keyword evidence="3 4" id="KW-0479">Metal-binding</keyword>
<comment type="function">
    <text evidence="3">NAD-dependent lysine deacetylase and desuccinylase that specifically removes acetyl and succinyl groups on target proteins. Modulates the activities of several proteins which are inactive in their acylated form.</text>
</comment>
<dbReference type="Gene3D" id="3.30.1600.10">
    <property type="entry name" value="SIR2/SIRT2 'Small Domain"/>
    <property type="match status" value="1"/>
</dbReference>
<feature type="binding site" evidence="3">
    <location>
        <begin position="201"/>
        <end position="203"/>
    </location>
    <ligand>
        <name>NAD(+)</name>
        <dbReference type="ChEBI" id="CHEBI:57540"/>
    </ligand>
</feature>
<feature type="binding site" evidence="3">
    <location>
        <begin position="175"/>
        <end position="177"/>
    </location>
    <ligand>
        <name>NAD(+)</name>
        <dbReference type="ChEBI" id="CHEBI:57540"/>
    </ligand>
</feature>
<evidence type="ECO:0000256" key="2">
    <source>
        <dbReference type="ARBA" id="ARBA00023027"/>
    </source>
</evidence>
<sequence length="240" mass="27247">MLKDCKHITFLTGAGISKESGIPTFRDKDGYWSKYDPMKLASPQGFLENPALVWEWYRHRLKIISSARPNQAHEAIKEMEKYFNITVITQNIDNLHIEAGSTCVLELHGNIFRSRCTQCDSKFDTSLLKEKIPRCPKCGGIIRPDVVWFGEMLNEDLLKRCYEVLTITDAIFVIGTSNQVYPAAGFPLLVKQHGGKIIEINLNNTPLSPIADVFLQGKATLWMKAILEKLKEWKNSMSLS</sequence>
<dbReference type="GO" id="GO:0070403">
    <property type="term" value="F:NAD+ binding"/>
    <property type="evidence" value="ECO:0007669"/>
    <property type="project" value="UniProtKB-UniRule"/>
</dbReference>
<dbReference type="GO" id="GO:0017136">
    <property type="term" value="F:histone deacetylase activity, NAD-dependent"/>
    <property type="evidence" value="ECO:0007669"/>
    <property type="project" value="TreeGrafter"/>
</dbReference>
<dbReference type="PANTHER" id="PTHR11085">
    <property type="entry name" value="NAD-DEPENDENT PROTEIN DEACYLASE SIRTUIN-5, MITOCHONDRIAL-RELATED"/>
    <property type="match status" value="1"/>
</dbReference>
<feature type="binding site" evidence="3 4">
    <location>
        <position position="116"/>
    </location>
    <ligand>
        <name>Zn(2+)</name>
        <dbReference type="ChEBI" id="CHEBI:29105"/>
    </ligand>
</feature>
<dbReference type="InterPro" id="IPR029035">
    <property type="entry name" value="DHS-like_NAD/FAD-binding_dom"/>
</dbReference>
<keyword evidence="3 4" id="KW-0862">Zinc</keyword>
<dbReference type="InterPro" id="IPR026590">
    <property type="entry name" value="Ssirtuin_cat_dom"/>
</dbReference>